<dbReference type="STRING" id="1112.A9D12_07920"/>
<dbReference type="InterPro" id="IPR023187">
    <property type="entry name" value="Tscrpt_reg_MarR-type_CS"/>
</dbReference>
<accession>A0A192D448</accession>
<proteinExistence type="predicted"/>
<protein>
    <recommendedName>
        <fullName evidence="4">HTH marR-type domain-containing protein</fullName>
    </recommendedName>
</protein>
<evidence type="ECO:0000313" key="3">
    <source>
        <dbReference type="Proteomes" id="UP000078263"/>
    </source>
</evidence>
<dbReference type="Proteomes" id="UP000078263">
    <property type="component" value="Chromosome"/>
</dbReference>
<evidence type="ECO:0008006" key="4">
    <source>
        <dbReference type="Google" id="ProtNLM"/>
    </source>
</evidence>
<name>A0A192D448_9SPHN</name>
<dbReference type="AlphaFoldDB" id="A0A192D448"/>
<dbReference type="InterPro" id="IPR036388">
    <property type="entry name" value="WH-like_DNA-bd_sf"/>
</dbReference>
<dbReference type="EMBL" id="CP016033">
    <property type="protein sequence ID" value="ANK12885.1"/>
    <property type="molecule type" value="Genomic_DNA"/>
</dbReference>
<feature type="region of interest" description="Disordered" evidence="1">
    <location>
        <begin position="1"/>
        <end position="20"/>
    </location>
</feature>
<dbReference type="OrthoDB" id="7594920at2"/>
<dbReference type="KEGG" id="pns:A9D12_07920"/>
<keyword evidence="3" id="KW-1185">Reference proteome</keyword>
<evidence type="ECO:0000256" key="1">
    <source>
        <dbReference type="SAM" id="MobiDB-lite"/>
    </source>
</evidence>
<dbReference type="Gene3D" id="1.10.10.10">
    <property type="entry name" value="Winged helix-like DNA-binding domain superfamily/Winged helix DNA-binding domain"/>
    <property type="match status" value="1"/>
</dbReference>
<dbReference type="SUPFAM" id="SSF46785">
    <property type="entry name" value="Winged helix' DNA-binding domain"/>
    <property type="match status" value="1"/>
</dbReference>
<evidence type="ECO:0000313" key="2">
    <source>
        <dbReference type="EMBL" id="ANK12885.1"/>
    </source>
</evidence>
<organism evidence="2 3">
    <name type="scientific">Erythrobacter neustonensis</name>
    <dbReference type="NCBI Taxonomy" id="1112"/>
    <lineage>
        <taxon>Bacteria</taxon>
        <taxon>Pseudomonadati</taxon>
        <taxon>Pseudomonadota</taxon>
        <taxon>Alphaproteobacteria</taxon>
        <taxon>Sphingomonadales</taxon>
        <taxon>Erythrobacteraceae</taxon>
        <taxon>Erythrobacter/Porphyrobacter group</taxon>
        <taxon>Erythrobacter</taxon>
    </lineage>
</organism>
<reference evidence="2 3" key="1">
    <citation type="submission" date="2016-05" db="EMBL/GenBank/DDBJ databases">
        <title>Compelete Genome Sequence of Bacteriochlorophyll-Synthesizing Bacterium Porphyrobacter neustonensis DSM 9434.</title>
        <authorList>
            <person name="Shi X.-L."/>
            <person name="Wu Y.-H."/>
            <person name="Cheng H."/>
            <person name="Xu L."/>
            <person name="Zhang X.-Q."/>
            <person name="Wang C.-S."/>
            <person name="Xu X.-W."/>
        </authorList>
    </citation>
    <scope>NUCLEOTIDE SEQUENCE [LARGE SCALE GENOMIC DNA]</scope>
    <source>
        <strain evidence="2 3">DSM 9434</strain>
    </source>
</reference>
<gene>
    <name evidence="2" type="ORF">A9D12_07920</name>
</gene>
<dbReference type="InterPro" id="IPR036390">
    <property type="entry name" value="WH_DNA-bd_sf"/>
</dbReference>
<dbReference type="PROSITE" id="PS01117">
    <property type="entry name" value="HTH_MARR_1"/>
    <property type="match status" value="1"/>
</dbReference>
<sequence length="237" mass="25361">MSFFHAAGRKNHQKTSSASKLCPETAGVIPTASNRLGLGANDGIADDFITLAENWQGPDGEPILPKQSSIPPDLALDALTGQISAGQMRQLGLTLLKLADAIGDNRGAGELHSSSNWLTKEGRIERDSLRLAQVAAAMRATAHRRRRHLAAEWFGEPAWEMLLELFIQFAGGARVSTKSLAIASGAPDTTALRIMDRLEAASLIEREPSQTDKRVTLVSLTREGVIAVGSALMDAEV</sequence>
<dbReference type="RefSeq" id="WP_068350795.1">
    <property type="nucleotide sequence ID" value="NZ_CP016033.1"/>
</dbReference>